<organism evidence="2 3">
    <name type="scientific">Ancylostoma ceylanicum</name>
    <dbReference type="NCBI Taxonomy" id="53326"/>
    <lineage>
        <taxon>Eukaryota</taxon>
        <taxon>Metazoa</taxon>
        <taxon>Ecdysozoa</taxon>
        <taxon>Nematoda</taxon>
        <taxon>Chromadorea</taxon>
        <taxon>Rhabditida</taxon>
        <taxon>Rhabditina</taxon>
        <taxon>Rhabditomorpha</taxon>
        <taxon>Strongyloidea</taxon>
        <taxon>Ancylostomatidae</taxon>
        <taxon>Ancylostomatinae</taxon>
        <taxon>Ancylostoma</taxon>
    </lineage>
</organism>
<dbReference type="EMBL" id="JARK01001606">
    <property type="protein sequence ID" value="EYB86970.1"/>
    <property type="molecule type" value="Genomic_DNA"/>
</dbReference>
<sequence>MIKVRRRPKWGSRVRRYDKGAPASKSVQTPANGSTDGEEIASKPGRNFFQNPAILKFGRFFRLCLLATVRPMRIDCRRRPPSSTCRRSPSPTSAAAVVGDGDAWCYTPRGV</sequence>
<feature type="compositionally biased region" description="Polar residues" evidence="1">
    <location>
        <begin position="25"/>
        <end position="35"/>
    </location>
</feature>
<feature type="region of interest" description="Disordered" evidence="1">
    <location>
        <begin position="1"/>
        <end position="43"/>
    </location>
</feature>
<evidence type="ECO:0000313" key="2">
    <source>
        <dbReference type="EMBL" id="EYB86970.1"/>
    </source>
</evidence>
<keyword evidence="3" id="KW-1185">Reference proteome</keyword>
<proteinExistence type="predicted"/>
<protein>
    <submittedName>
        <fullName evidence="2">Uncharacterized protein</fullName>
    </submittedName>
</protein>
<dbReference type="AlphaFoldDB" id="A0A016S8J6"/>
<accession>A0A016S8J6</accession>
<evidence type="ECO:0000256" key="1">
    <source>
        <dbReference type="SAM" id="MobiDB-lite"/>
    </source>
</evidence>
<reference evidence="3" key="1">
    <citation type="journal article" date="2015" name="Nat. Genet.">
        <title>The genome and transcriptome of the zoonotic hookworm Ancylostoma ceylanicum identify infection-specific gene families.</title>
        <authorList>
            <person name="Schwarz E.M."/>
            <person name="Hu Y."/>
            <person name="Antoshechkin I."/>
            <person name="Miller M.M."/>
            <person name="Sternberg P.W."/>
            <person name="Aroian R.V."/>
        </authorList>
    </citation>
    <scope>NUCLEOTIDE SEQUENCE</scope>
    <source>
        <strain evidence="3">HY135</strain>
    </source>
</reference>
<comment type="caution">
    <text evidence="2">The sequence shown here is derived from an EMBL/GenBank/DDBJ whole genome shotgun (WGS) entry which is preliminary data.</text>
</comment>
<feature type="compositionally biased region" description="Basic residues" evidence="1">
    <location>
        <begin position="1"/>
        <end position="16"/>
    </location>
</feature>
<gene>
    <name evidence="2" type="primary">Acey_s0270.g853</name>
    <name evidence="2" type="ORF">Y032_0270g853</name>
</gene>
<evidence type="ECO:0000313" key="3">
    <source>
        <dbReference type="Proteomes" id="UP000024635"/>
    </source>
</evidence>
<dbReference type="Proteomes" id="UP000024635">
    <property type="component" value="Unassembled WGS sequence"/>
</dbReference>
<name>A0A016S8J6_9BILA</name>